<dbReference type="KEGG" id="bwe:BcerKBAB4_5318"/>
<sequence length="124" mass="14829">MAKKLPPAKDWKSREIKDWNSHTFFAYLCDAHRQRRGIDYFSAKGIKIDVSMIKRMYDEFGKEETKMFIDECLKQYRGSAQFKVATFWFMSTYMKAQVMPDVQLAMQRQKQIAVEQDDMDDIEF</sequence>
<reference evidence="1 2" key="1">
    <citation type="journal article" date="2008" name="Chem. Biol. Interact.">
        <title>Extending the Bacillus cereus group genomics to putative food-borne pathogens of different toxicity.</title>
        <authorList>
            <person name="Lapidus A."/>
            <person name="Goltsman E."/>
            <person name="Auger S."/>
            <person name="Galleron N."/>
            <person name="Segurens B."/>
            <person name="Dossat C."/>
            <person name="Land M.L."/>
            <person name="Broussolle V."/>
            <person name="Brillard J."/>
            <person name="Guinebretiere M.H."/>
            <person name="Sanchis V."/>
            <person name="Nguen-The C."/>
            <person name="Lereclus D."/>
            <person name="Richardson P."/>
            <person name="Wincker P."/>
            <person name="Weissenbach J."/>
            <person name="Ehrlich S.D."/>
            <person name="Sorokin A."/>
        </authorList>
    </citation>
    <scope>NUCLEOTIDE SEQUENCE [LARGE SCALE GENOMIC DNA]</scope>
    <source>
        <strain evidence="1 2">KBAB4</strain>
        <plasmid evidence="1 2">pBWB403</plasmid>
    </source>
</reference>
<evidence type="ECO:0000313" key="1">
    <source>
        <dbReference type="EMBL" id="ABY46812.1"/>
    </source>
</evidence>
<geneLocation type="plasmid" evidence="1 2">
    <name>pBWB403</name>
</geneLocation>
<keyword evidence="1" id="KW-0614">Plasmid</keyword>
<dbReference type="RefSeq" id="WP_012260049.1">
    <property type="nucleotide sequence ID" value="NC_010182.1"/>
</dbReference>
<dbReference type="EMBL" id="CP000906">
    <property type="protein sequence ID" value="ABY46812.1"/>
    <property type="molecule type" value="Genomic_DNA"/>
</dbReference>
<gene>
    <name evidence="1" type="ordered locus">BcerKBAB4_5318</name>
</gene>
<dbReference type="HOGENOM" id="CLU_1999421_0_0_9"/>
<evidence type="ECO:0000313" key="2">
    <source>
        <dbReference type="Proteomes" id="UP000002154"/>
    </source>
</evidence>
<dbReference type="AlphaFoldDB" id="A9VVJ7"/>
<proteinExistence type="predicted"/>
<accession>A9VVJ7</accession>
<protein>
    <submittedName>
        <fullName evidence="1">Uncharacterized protein</fullName>
    </submittedName>
</protein>
<name>A9VVJ7_BACMK</name>
<dbReference type="Proteomes" id="UP000002154">
    <property type="component" value="Plasmid pBWB403"/>
</dbReference>
<organism evidence="1 2">
    <name type="scientific">Bacillus mycoides (strain KBAB4)</name>
    <name type="common">Bacillus weihenstephanensis</name>
    <dbReference type="NCBI Taxonomy" id="315730"/>
    <lineage>
        <taxon>Bacteria</taxon>
        <taxon>Bacillati</taxon>
        <taxon>Bacillota</taxon>
        <taxon>Bacilli</taxon>
        <taxon>Bacillales</taxon>
        <taxon>Bacillaceae</taxon>
        <taxon>Bacillus</taxon>
        <taxon>Bacillus cereus group</taxon>
    </lineage>
</organism>